<keyword evidence="5" id="KW-0808">Transferase</keyword>
<dbReference type="Gene3D" id="3.30.40.10">
    <property type="entry name" value="Zinc/RING finger domain, C3HC4 (zinc finger)"/>
    <property type="match status" value="1"/>
</dbReference>
<dbReference type="CDD" id="cd16461">
    <property type="entry name" value="RING-H2_EL5-like"/>
    <property type="match status" value="1"/>
</dbReference>
<keyword evidence="9 15" id="KW-0863">Zinc-finger</keyword>
<keyword evidence="11" id="KW-0862">Zinc</keyword>
<feature type="region of interest" description="Disordered" evidence="16">
    <location>
        <begin position="323"/>
        <end position="358"/>
    </location>
</feature>
<dbReference type="Proteomes" id="UP000012960">
    <property type="component" value="Unplaced"/>
</dbReference>
<dbReference type="EC" id="2.3.2.27" evidence="4"/>
<dbReference type="EnsemblPlants" id="Ma07_t20480.1">
    <property type="protein sequence ID" value="Ma07_p20480.1"/>
    <property type="gene ID" value="Ma07_g20480"/>
</dbReference>
<dbReference type="SMART" id="SM00184">
    <property type="entry name" value="RING"/>
    <property type="match status" value="1"/>
</dbReference>
<evidence type="ECO:0000256" key="3">
    <source>
        <dbReference type="ARBA" id="ARBA00004906"/>
    </source>
</evidence>
<dbReference type="UniPathway" id="UPA00143"/>
<feature type="region of interest" description="Disordered" evidence="16">
    <location>
        <begin position="8"/>
        <end position="44"/>
    </location>
</feature>
<feature type="domain" description="RING-type" evidence="18">
    <location>
        <begin position="153"/>
        <end position="195"/>
    </location>
</feature>
<dbReference type="GO" id="GO:0016020">
    <property type="term" value="C:membrane"/>
    <property type="evidence" value="ECO:0007669"/>
    <property type="project" value="UniProtKB-SubCell"/>
</dbReference>
<keyword evidence="7" id="KW-0479">Metal-binding</keyword>
<evidence type="ECO:0000256" key="1">
    <source>
        <dbReference type="ARBA" id="ARBA00000900"/>
    </source>
</evidence>
<accession>A0A804JXU5</accession>
<dbReference type="InterPro" id="IPR013083">
    <property type="entry name" value="Znf_RING/FYVE/PHD"/>
</dbReference>
<reference evidence="20" key="2">
    <citation type="submission" date="2021-05" db="UniProtKB">
        <authorList>
            <consortium name="EnsemblPlants"/>
        </authorList>
    </citation>
    <scope>IDENTIFICATION</scope>
    <source>
        <strain evidence="20">subsp. malaccensis</strain>
    </source>
</reference>
<dbReference type="PANTHER" id="PTHR46913">
    <property type="entry name" value="RING-H2 FINGER PROTEIN ATL16"/>
    <property type="match status" value="1"/>
</dbReference>
<keyword evidence="10" id="KW-0833">Ubl conjugation pathway</keyword>
<evidence type="ECO:0000256" key="8">
    <source>
        <dbReference type="ARBA" id="ARBA00022729"/>
    </source>
</evidence>
<evidence type="ECO:0000256" key="16">
    <source>
        <dbReference type="SAM" id="MobiDB-lite"/>
    </source>
</evidence>
<proteinExistence type="inferred from homology"/>
<evidence type="ECO:0000256" key="13">
    <source>
        <dbReference type="ARBA" id="ARBA00023136"/>
    </source>
</evidence>
<dbReference type="InterPro" id="IPR001841">
    <property type="entry name" value="Znf_RING"/>
</dbReference>
<evidence type="ECO:0000256" key="2">
    <source>
        <dbReference type="ARBA" id="ARBA00004167"/>
    </source>
</evidence>
<dbReference type="SUPFAM" id="SSF57850">
    <property type="entry name" value="RING/U-box"/>
    <property type="match status" value="1"/>
</dbReference>
<reference evidence="19" key="1">
    <citation type="submission" date="2021-03" db="EMBL/GenBank/DDBJ databases">
        <authorList>
            <consortium name="Genoscope - CEA"/>
            <person name="William W."/>
        </authorList>
    </citation>
    <scope>NUCLEOTIDE SEQUENCE</scope>
    <source>
        <strain evidence="19">Doubled-haploid Pahang</strain>
    </source>
</reference>
<dbReference type="GO" id="GO:0061630">
    <property type="term" value="F:ubiquitin protein ligase activity"/>
    <property type="evidence" value="ECO:0007669"/>
    <property type="project" value="UniProtKB-EC"/>
</dbReference>
<comment type="subcellular location">
    <subcellularLocation>
        <location evidence="2">Membrane</location>
        <topology evidence="2">Single-pass membrane protein</topology>
    </subcellularLocation>
</comment>
<dbReference type="InterPro" id="IPR044600">
    <property type="entry name" value="ATL1/ATL16-like"/>
</dbReference>
<dbReference type="AlphaFoldDB" id="A0A804JXU5"/>
<evidence type="ECO:0000256" key="11">
    <source>
        <dbReference type="ARBA" id="ARBA00022833"/>
    </source>
</evidence>
<name>A0A804JXU5_MUSAM</name>
<dbReference type="Gramene" id="Ma07_t20480.1">
    <property type="protein sequence ID" value="Ma07_p20480.1"/>
    <property type="gene ID" value="Ma07_g20480"/>
</dbReference>
<evidence type="ECO:0000256" key="12">
    <source>
        <dbReference type="ARBA" id="ARBA00022989"/>
    </source>
</evidence>
<dbReference type="GO" id="GO:0016567">
    <property type="term" value="P:protein ubiquitination"/>
    <property type="evidence" value="ECO:0000318"/>
    <property type="project" value="GO_Central"/>
</dbReference>
<evidence type="ECO:0000256" key="9">
    <source>
        <dbReference type="ARBA" id="ARBA00022771"/>
    </source>
</evidence>
<comment type="catalytic activity">
    <reaction evidence="1">
        <text>S-ubiquitinyl-[E2 ubiquitin-conjugating enzyme]-L-cysteine + [acceptor protein]-L-lysine = [E2 ubiquitin-conjugating enzyme]-L-cysteine + N(6)-ubiquitinyl-[acceptor protein]-L-lysine.</text>
        <dbReference type="EC" id="2.3.2.27"/>
    </reaction>
</comment>
<feature type="compositionally biased region" description="Basic and acidic residues" evidence="16">
    <location>
        <begin position="346"/>
        <end position="356"/>
    </location>
</feature>
<evidence type="ECO:0000256" key="5">
    <source>
        <dbReference type="ARBA" id="ARBA00022679"/>
    </source>
</evidence>
<evidence type="ECO:0000256" key="6">
    <source>
        <dbReference type="ARBA" id="ARBA00022692"/>
    </source>
</evidence>
<sequence length="381" mass="41377">MGLYRRILSKEPHRHDDDEGSASTVRHPATLPPCCPPTPPPSPLPPLCTDDQHDRRLANLLMIGAAVIAAVLLLSITYYAVLRRRRCRFPLRVAATGPASIGDDDDDGFVGDGEPFHHVWYIRTVGLDESTIGSIAVEEYRASDGILDGVSDCSVCLNEFHDGERVRLLPRCGHAFHVSCIDTWLRAHVNCPLCRVRIVDPNGEPSPPAAAVALAVSITASGGSVDLDSTFPAAEETALIRIQPLEEQQNGGGTESTVAIRIPINHTEAFDLPPESSGSRGQSDVGGFGLRPVRRSFSMDTPLMNSIIGRVKPEESIIDEEGKDATFEEDSSPKNRVKHWNSSKGAMDKGHSDIERSLSSSGRGFLFSKYGQIARIHSMPM</sequence>
<evidence type="ECO:0000256" key="14">
    <source>
        <dbReference type="ARBA" id="ARBA00024209"/>
    </source>
</evidence>
<evidence type="ECO:0000256" key="10">
    <source>
        <dbReference type="ARBA" id="ARBA00022786"/>
    </source>
</evidence>
<dbReference type="Pfam" id="PF13639">
    <property type="entry name" value="zf-RING_2"/>
    <property type="match status" value="1"/>
</dbReference>
<evidence type="ECO:0000313" key="21">
    <source>
        <dbReference type="Proteomes" id="UP000012960"/>
    </source>
</evidence>
<gene>
    <name evidence="19" type="ORF">GSMUA_33980.1</name>
</gene>
<evidence type="ECO:0000256" key="15">
    <source>
        <dbReference type="PROSITE-ProRule" id="PRU00175"/>
    </source>
</evidence>
<evidence type="ECO:0000256" key="17">
    <source>
        <dbReference type="SAM" id="Phobius"/>
    </source>
</evidence>
<dbReference type="PROSITE" id="PS50089">
    <property type="entry name" value="ZF_RING_2"/>
    <property type="match status" value="1"/>
</dbReference>
<evidence type="ECO:0000313" key="19">
    <source>
        <dbReference type="EMBL" id="CAG1857240.1"/>
    </source>
</evidence>
<dbReference type="FunFam" id="3.30.40.10:FF:000285">
    <property type="entry name" value="RING-H2 finger protein ATL43"/>
    <property type="match status" value="1"/>
</dbReference>
<keyword evidence="6 17" id="KW-0812">Transmembrane</keyword>
<dbReference type="EMBL" id="HG996473">
    <property type="protein sequence ID" value="CAG1857240.1"/>
    <property type="molecule type" value="Genomic_DNA"/>
</dbReference>
<comment type="pathway">
    <text evidence="3">Protein modification; protein ubiquitination.</text>
</comment>
<feature type="compositionally biased region" description="Pro residues" evidence="16">
    <location>
        <begin position="30"/>
        <end position="44"/>
    </location>
</feature>
<dbReference type="OrthoDB" id="9984778at2759"/>
<evidence type="ECO:0000256" key="4">
    <source>
        <dbReference type="ARBA" id="ARBA00012483"/>
    </source>
</evidence>
<organism evidence="20 21">
    <name type="scientific">Musa acuminata subsp. malaccensis</name>
    <name type="common">Wild banana</name>
    <name type="synonym">Musa malaccensis</name>
    <dbReference type="NCBI Taxonomy" id="214687"/>
    <lineage>
        <taxon>Eukaryota</taxon>
        <taxon>Viridiplantae</taxon>
        <taxon>Streptophyta</taxon>
        <taxon>Embryophyta</taxon>
        <taxon>Tracheophyta</taxon>
        <taxon>Spermatophyta</taxon>
        <taxon>Magnoliopsida</taxon>
        <taxon>Liliopsida</taxon>
        <taxon>Zingiberales</taxon>
        <taxon>Musaceae</taxon>
        <taxon>Musa</taxon>
    </lineage>
</organism>
<dbReference type="PANTHER" id="PTHR46913:SF19">
    <property type="entry name" value="RING-TYPE E3 UBIQUITIN TRANSFERASE"/>
    <property type="match status" value="1"/>
</dbReference>
<keyword evidence="21" id="KW-1185">Reference proteome</keyword>
<feature type="compositionally biased region" description="Basic and acidic residues" evidence="16">
    <location>
        <begin position="8"/>
        <end position="17"/>
    </location>
</feature>
<dbReference type="GO" id="GO:0008270">
    <property type="term" value="F:zinc ion binding"/>
    <property type="evidence" value="ECO:0007669"/>
    <property type="project" value="UniProtKB-KW"/>
</dbReference>
<evidence type="ECO:0000313" key="20">
    <source>
        <dbReference type="EnsemblPlants" id="Ma07_p20480.1"/>
    </source>
</evidence>
<feature type="transmembrane region" description="Helical" evidence="17">
    <location>
        <begin position="60"/>
        <end position="82"/>
    </location>
</feature>
<keyword evidence="13 17" id="KW-0472">Membrane</keyword>
<protein>
    <recommendedName>
        <fullName evidence="4">RING-type E3 ubiquitin transferase</fullName>
        <ecNumber evidence="4">2.3.2.27</ecNumber>
    </recommendedName>
</protein>
<comment type="similarity">
    <text evidence="14">Belongs to the RING-type zinc finger family. ATL subfamily.</text>
</comment>
<keyword evidence="8" id="KW-0732">Signal</keyword>
<evidence type="ECO:0000259" key="18">
    <source>
        <dbReference type="PROSITE" id="PS50089"/>
    </source>
</evidence>
<evidence type="ECO:0000256" key="7">
    <source>
        <dbReference type="ARBA" id="ARBA00022723"/>
    </source>
</evidence>
<keyword evidence="12 17" id="KW-1133">Transmembrane helix</keyword>